<dbReference type="Proteomes" id="UP000007796">
    <property type="component" value="Unassembled WGS sequence"/>
</dbReference>
<gene>
    <name evidence="1" type="ORF">CMQ_3584</name>
</gene>
<sequence length="70" mass="7231">MAEKAAPILAIACTVIKPCADLAGLTLMQVSRVGFGQQPPTTTVQQLQSRRHCAKAGGLDGLHVSCVNAS</sequence>
<accession>F0X9G4</accession>
<dbReference type="AlphaFoldDB" id="F0X9G4"/>
<dbReference type="InParanoid" id="F0X9G4"/>
<evidence type="ECO:0000313" key="2">
    <source>
        <dbReference type="Proteomes" id="UP000007796"/>
    </source>
</evidence>
<name>F0X9G4_GROCL</name>
<protein>
    <submittedName>
        <fullName evidence="1">Uncharacterized protein</fullName>
    </submittedName>
</protein>
<dbReference type="RefSeq" id="XP_014174997.1">
    <property type="nucleotide sequence ID" value="XM_014319522.1"/>
</dbReference>
<keyword evidence="2" id="KW-1185">Reference proteome</keyword>
<proteinExistence type="predicted"/>
<reference evidence="1 2" key="1">
    <citation type="journal article" date="2011" name="Proc. Natl. Acad. Sci. U.S.A.">
        <title>Genome and transcriptome analyses of the mountain pine beetle-fungal symbiont Grosmannia clavigera, a lodgepole pine pathogen.</title>
        <authorList>
            <person name="DiGuistini S."/>
            <person name="Wang Y."/>
            <person name="Liao N.Y."/>
            <person name="Taylor G."/>
            <person name="Tanguay P."/>
            <person name="Feau N."/>
            <person name="Henrissat B."/>
            <person name="Chan S.K."/>
            <person name="Hesse-Orce U."/>
            <person name="Alamouti S.M."/>
            <person name="Tsui C.K.M."/>
            <person name="Docking R.T."/>
            <person name="Levasseur A."/>
            <person name="Haridas S."/>
            <person name="Robertson G."/>
            <person name="Birol I."/>
            <person name="Holt R.A."/>
            <person name="Marra M.A."/>
            <person name="Hamelin R.C."/>
            <person name="Hirst M."/>
            <person name="Jones S.J.M."/>
            <person name="Bohlmann J."/>
            <person name="Breuil C."/>
        </authorList>
    </citation>
    <scope>NUCLEOTIDE SEQUENCE [LARGE SCALE GENOMIC DNA]</scope>
    <source>
        <strain evidence="2">kw1407 / UAMH 11150</strain>
    </source>
</reference>
<dbReference type="GeneID" id="25976700"/>
<dbReference type="HOGENOM" id="CLU_2758020_0_0_1"/>
<organism evidence="2">
    <name type="scientific">Grosmannia clavigera (strain kw1407 / UAMH 11150)</name>
    <name type="common">Blue stain fungus</name>
    <name type="synonym">Graphiocladiella clavigera</name>
    <dbReference type="NCBI Taxonomy" id="655863"/>
    <lineage>
        <taxon>Eukaryota</taxon>
        <taxon>Fungi</taxon>
        <taxon>Dikarya</taxon>
        <taxon>Ascomycota</taxon>
        <taxon>Pezizomycotina</taxon>
        <taxon>Sordariomycetes</taxon>
        <taxon>Sordariomycetidae</taxon>
        <taxon>Ophiostomatales</taxon>
        <taxon>Ophiostomataceae</taxon>
        <taxon>Leptographium</taxon>
    </lineage>
</organism>
<evidence type="ECO:0000313" key="1">
    <source>
        <dbReference type="EMBL" id="EFX05515.1"/>
    </source>
</evidence>
<dbReference type="EMBL" id="GL629735">
    <property type="protein sequence ID" value="EFX05515.1"/>
    <property type="molecule type" value="Genomic_DNA"/>
</dbReference>